<accession>A0A5B7ZV16</accession>
<protein>
    <submittedName>
        <fullName evidence="2">Uncharacterized protein</fullName>
    </submittedName>
</protein>
<organism evidence="2 3">
    <name type="scientific">Hymenobacter jejuensis</name>
    <dbReference type="NCBI Taxonomy" id="2502781"/>
    <lineage>
        <taxon>Bacteria</taxon>
        <taxon>Pseudomonadati</taxon>
        <taxon>Bacteroidota</taxon>
        <taxon>Cytophagia</taxon>
        <taxon>Cytophagales</taxon>
        <taxon>Hymenobacteraceae</taxon>
        <taxon>Hymenobacter</taxon>
    </lineage>
</organism>
<gene>
    <name evidence="2" type="ORF">FHG12_02120</name>
</gene>
<evidence type="ECO:0000256" key="1">
    <source>
        <dbReference type="SAM" id="MobiDB-lite"/>
    </source>
</evidence>
<dbReference type="RefSeq" id="WP_139514046.1">
    <property type="nucleotide sequence ID" value="NZ_CP040896.1"/>
</dbReference>
<proteinExistence type="predicted"/>
<dbReference type="KEGG" id="hyj:FHG12_02120"/>
<sequence length="145" mass="15235">MGVTYELAGVVGVAIRRFAGGALAYPFSAATLMGKDKKKKAKHKNQPAQDLLDRAAVSIKKFRRITKQIAKLSPGQKLVGGLALVATGLAYLAQQQAYTRSSAAASAEAAEENSASSLLSESKTDPDNARGSLGRPKKHREIGPA</sequence>
<feature type="region of interest" description="Disordered" evidence="1">
    <location>
        <begin position="102"/>
        <end position="145"/>
    </location>
</feature>
<reference evidence="2 3" key="1">
    <citation type="submission" date="2019-06" db="EMBL/GenBank/DDBJ databases">
        <authorList>
            <person name="Srinivasan S."/>
        </authorList>
    </citation>
    <scope>NUCLEOTIDE SEQUENCE [LARGE SCALE GENOMIC DNA]</scope>
    <source>
        <strain evidence="2 3">17J68-5</strain>
    </source>
</reference>
<dbReference type="Proteomes" id="UP000305398">
    <property type="component" value="Chromosome"/>
</dbReference>
<feature type="compositionally biased region" description="Basic residues" evidence="1">
    <location>
        <begin position="135"/>
        <end position="145"/>
    </location>
</feature>
<dbReference type="AlphaFoldDB" id="A0A5B7ZV16"/>
<evidence type="ECO:0000313" key="2">
    <source>
        <dbReference type="EMBL" id="QDA58971.1"/>
    </source>
</evidence>
<feature type="compositionally biased region" description="Low complexity" evidence="1">
    <location>
        <begin position="102"/>
        <end position="121"/>
    </location>
</feature>
<evidence type="ECO:0000313" key="3">
    <source>
        <dbReference type="Proteomes" id="UP000305398"/>
    </source>
</evidence>
<name>A0A5B7ZV16_9BACT</name>
<keyword evidence="3" id="KW-1185">Reference proteome</keyword>
<dbReference type="EMBL" id="CP040896">
    <property type="protein sequence ID" value="QDA58971.1"/>
    <property type="molecule type" value="Genomic_DNA"/>
</dbReference>